<sequence length="234" mass="26703">MRILVVEDELPLLQTIRTLLEEEGYQVDATACGEEGCYLAEQGIYDLVVLDRMLPGMDGVKIVHSLRTKQVLTPILFLTARDSVEDMVKGLDSGADDYMTKPFGVPELLARVRALLRRRGGIEVEDRLSYNQLVLIGRTKEVAIAGQPVELTLKEFELLEYLLRNRGQILTREQICLRVWGLDSDVGSNVVDVYVFYLRKKLKPFDYDHMIHTIRNVGYILKENAVCSKRPEFV</sequence>
<proteinExistence type="predicted"/>
<dbReference type="EMBL" id="CAKMMW010000010">
    <property type="protein sequence ID" value="CAH1210663.1"/>
    <property type="molecule type" value="Genomic_DNA"/>
</dbReference>
<keyword evidence="4 7" id="KW-0238">DNA-binding</keyword>
<gene>
    <name evidence="10" type="primary">arlR_2</name>
    <name evidence="10" type="ORF">PAECIP111891_03549</name>
</gene>
<dbReference type="Proteomes" id="UP000838821">
    <property type="component" value="Unassembled WGS sequence"/>
</dbReference>
<dbReference type="Gene3D" id="3.40.50.2300">
    <property type="match status" value="1"/>
</dbReference>
<dbReference type="PANTHER" id="PTHR48111">
    <property type="entry name" value="REGULATOR OF RPOS"/>
    <property type="match status" value="1"/>
</dbReference>
<dbReference type="SMART" id="SM00862">
    <property type="entry name" value="Trans_reg_C"/>
    <property type="match status" value="1"/>
</dbReference>
<dbReference type="PROSITE" id="PS50110">
    <property type="entry name" value="RESPONSE_REGULATORY"/>
    <property type="match status" value="1"/>
</dbReference>
<dbReference type="InterPro" id="IPR016032">
    <property type="entry name" value="Sig_transdc_resp-reg_C-effctor"/>
</dbReference>
<dbReference type="InterPro" id="IPR039420">
    <property type="entry name" value="WalR-like"/>
</dbReference>
<protein>
    <submittedName>
        <fullName evidence="10">Response regulator ArlR</fullName>
    </submittedName>
</protein>
<evidence type="ECO:0000259" key="8">
    <source>
        <dbReference type="PROSITE" id="PS50110"/>
    </source>
</evidence>
<dbReference type="Pfam" id="PF00072">
    <property type="entry name" value="Response_reg"/>
    <property type="match status" value="1"/>
</dbReference>
<comment type="caution">
    <text evidence="10">The sequence shown here is derived from an EMBL/GenBank/DDBJ whole genome shotgun (WGS) entry which is preliminary data.</text>
</comment>
<dbReference type="InterPro" id="IPR036388">
    <property type="entry name" value="WH-like_DNA-bd_sf"/>
</dbReference>
<evidence type="ECO:0000256" key="6">
    <source>
        <dbReference type="PROSITE-ProRule" id="PRU00169"/>
    </source>
</evidence>
<dbReference type="SUPFAM" id="SSF46894">
    <property type="entry name" value="C-terminal effector domain of the bipartite response regulators"/>
    <property type="match status" value="1"/>
</dbReference>
<dbReference type="CDD" id="cd19935">
    <property type="entry name" value="REC_OmpR_CusR-like"/>
    <property type="match status" value="1"/>
</dbReference>
<keyword evidence="2" id="KW-0902">Two-component regulatory system</keyword>
<dbReference type="Gene3D" id="6.10.250.690">
    <property type="match status" value="1"/>
</dbReference>
<evidence type="ECO:0000256" key="4">
    <source>
        <dbReference type="ARBA" id="ARBA00023125"/>
    </source>
</evidence>
<evidence type="ECO:0000256" key="5">
    <source>
        <dbReference type="ARBA" id="ARBA00023163"/>
    </source>
</evidence>
<dbReference type="Pfam" id="PF00486">
    <property type="entry name" value="Trans_reg_C"/>
    <property type="match status" value="1"/>
</dbReference>
<dbReference type="RefSeq" id="WP_236289158.1">
    <property type="nucleotide sequence ID" value="NZ_CAKMMW010000010.1"/>
</dbReference>
<feature type="modified residue" description="4-aspartylphosphate" evidence="6">
    <location>
        <position position="51"/>
    </location>
</feature>
<dbReference type="InterPro" id="IPR001867">
    <property type="entry name" value="OmpR/PhoB-type_DNA-bd"/>
</dbReference>
<keyword evidence="5" id="KW-0804">Transcription</keyword>
<dbReference type="Gene3D" id="1.10.10.10">
    <property type="entry name" value="Winged helix-like DNA-binding domain superfamily/Winged helix DNA-binding domain"/>
    <property type="match status" value="1"/>
</dbReference>
<organism evidence="10 11">
    <name type="scientific">Paenibacillus allorhizoplanae</name>
    <dbReference type="NCBI Taxonomy" id="2905648"/>
    <lineage>
        <taxon>Bacteria</taxon>
        <taxon>Bacillati</taxon>
        <taxon>Bacillota</taxon>
        <taxon>Bacilli</taxon>
        <taxon>Bacillales</taxon>
        <taxon>Paenibacillaceae</taxon>
        <taxon>Paenibacillus</taxon>
    </lineage>
</organism>
<keyword evidence="1 6" id="KW-0597">Phosphoprotein</keyword>
<dbReference type="PROSITE" id="PS51755">
    <property type="entry name" value="OMPR_PHOB"/>
    <property type="match status" value="1"/>
</dbReference>
<evidence type="ECO:0000256" key="2">
    <source>
        <dbReference type="ARBA" id="ARBA00023012"/>
    </source>
</evidence>
<evidence type="ECO:0000313" key="10">
    <source>
        <dbReference type="EMBL" id="CAH1210663.1"/>
    </source>
</evidence>
<dbReference type="SMART" id="SM00448">
    <property type="entry name" value="REC"/>
    <property type="match status" value="1"/>
</dbReference>
<feature type="DNA-binding region" description="OmpR/PhoB-type" evidence="7">
    <location>
        <begin position="125"/>
        <end position="223"/>
    </location>
</feature>
<evidence type="ECO:0000256" key="3">
    <source>
        <dbReference type="ARBA" id="ARBA00023015"/>
    </source>
</evidence>
<dbReference type="PANTHER" id="PTHR48111:SF22">
    <property type="entry name" value="REGULATOR OF RPOS"/>
    <property type="match status" value="1"/>
</dbReference>
<keyword evidence="3" id="KW-0805">Transcription regulation</keyword>
<keyword evidence="11" id="KW-1185">Reference proteome</keyword>
<dbReference type="SUPFAM" id="SSF52172">
    <property type="entry name" value="CheY-like"/>
    <property type="match status" value="1"/>
</dbReference>
<evidence type="ECO:0000313" key="11">
    <source>
        <dbReference type="Proteomes" id="UP000838821"/>
    </source>
</evidence>
<reference evidence="10" key="1">
    <citation type="submission" date="2022-01" db="EMBL/GenBank/DDBJ databases">
        <authorList>
            <person name="Criscuolo A."/>
        </authorList>
    </citation>
    <scope>NUCLEOTIDE SEQUENCE</scope>
    <source>
        <strain evidence="10">CIP111891</strain>
    </source>
</reference>
<evidence type="ECO:0000259" key="9">
    <source>
        <dbReference type="PROSITE" id="PS51755"/>
    </source>
</evidence>
<dbReference type="InterPro" id="IPR001789">
    <property type="entry name" value="Sig_transdc_resp-reg_receiver"/>
</dbReference>
<name>A0ABN8GPV3_9BACL</name>
<dbReference type="CDD" id="cd00383">
    <property type="entry name" value="trans_reg_C"/>
    <property type="match status" value="1"/>
</dbReference>
<accession>A0ABN8GPV3</accession>
<evidence type="ECO:0000256" key="1">
    <source>
        <dbReference type="ARBA" id="ARBA00022553"/>
    </source>
</evidence>
<feature type="domain" description="Response regulatory" evidence="8">
    <location>
        <begin position="2"/>
        <end position="116"/>
    </location>
</feature>
<dbReference type="InterPro" id="IPR011006">
    <property type="entry name" value="CheY-like_superfamily"/>
</dbReference>
<evidence type="ECO:0000256" key="7">
    <source>
        <dbReference type="PROSITE-ProRule" id="PRU01091"/>
    </source>
</evidence>
<feature type="domain" description="OmpR/PhoB-type" evidence="9">
    <location>
        <begin position="125"/>
        <end position="223"/>
    </location>
</feature>